<dbReference type="PANTHER" id="PTHR10270:SF161">
    <property type="entry name" value="SEX-DETERMINING REGION Y PROTEIN"/>
    <property type="match status" value="1"/>
</dbReference>
<evidence type="ECO:0000313" key="6">
    <source>
        <dbReference type="EMBL" id="TCD70414.1"/>
    </source>
</evidence>
<dbReference type="Gene3D" id="1.10.30.10">
    <property type="entry name" value="High mobility group box domain"/>
    <property type="match status" value="1"/>
</dbReference>
<dbReference type="SMART" id="SM00398">
    <property type="entry name" value="HMG"/>
    <property type="match status" value="1"/>
</dbReference>
<evidence type="ECO:0000256" key="4">
    <source>
        <dbReference type="SAM" id="MobiDB-lite"/>
    </source>
</evidence>
<dbReference type="GO" id="GO:0030154">
    <property type="term" value="P:cell differentiation"/>
    <property type="evidence" value="ECO:0007669"/>
    <property type="project" value="TreeGrafter"/>
</dbReference>
<keyword evidence="2" id="KW-0804">Transcription</keyword>
<dbReference type="PROSITE" id="PS50118">
    <property type="entry name" value="HMG_BOX_2"/>
    <property type="match status" value="1"/>
</dbReference>
<dbReference type="GO" id="GO:0000978">
    <property type="term" value="F:RNA polymerase II cis-regulatory region sequence-specific DNA binding"/>
    <property type="evidence" value="ECO:0007669"/>
    <property type="project" value="TreeGrafter"/>
</dbReference>
<feature type="region of interest" description="Disordered" evidence="4">
    <location>
        <begin position="1"/>
        <end position="66"/>
    </location>
</feature>
<feature type="compositionally biased region" description="Polar residues" evidence="4">
    <location>
        <begin position="1"/>
        <end position="12"/>
    </location>
</feature>
<evidence type="ECO:0000313" key="7">
    <source>
        <dbReference type="Proteomes" id="UP000292702"/>
    </source>
</evidence>
<dbReference type="AlphaFoldDB" id="A0A4R0S272"/>
<keyword evidence="3" id="KW-0539">Nucleus</keyword>
<protein>
    <recommendedName>
        <fullName evidence="5">HMG box domain-containing protein</fullName>
    </recommendedName>
</protein>
<feature type="region of interest" description="Disordered" evidence="4">
    <location>
        <begin position="169"/>
        <end position="197"/>
    </location>
</feature>
<reference evidence="6 7" key="1">
    <citation type="submission" date="2018-11" db="EMBL/GenBank/DDBJ databases">
        <title>Genome assembly of Steccherinum ochraceum LE-BIN_3174, the white-rot fungus of the Steccherinaceae family (The Residual Polyporoid clade, Polyporales, Basidiomycota).</title>
        <authorList>
            <person name="Fedorova T.V."/>
            <person name="Glazunova O.A."/>
            <person name="Landesman E.O."/>
            <person name="Moiseenko K.V."/>
            <person name="Psurtseva N.V."/>
            <person name="Savinova O.S."/>
            <person name="Shakhova N.V."/>
            <person name="Tyazhelova T.V."/>
            <person name="Vasina D.V."/>
        </authorList>
    </citation>
    <scope>NUCLEOTIDE SEQUENCE [LARGE SCALE GENOMIC DNA]</scope>
    <source>
        <strain evidence="6 7">LE-BIN_3174</strain>
    </source>
</reference>
<feature type="compositionally biased region" description="Basic residues" evidence="4">
    <location>
        <begin position="174"/>
        <end position="184"/>
    </location>
</feature>
<dbReference type="InterPro" id="IPR036910">
    <property type="entry name" value="HMG_box_dom_sf"/>
</dbReference>
<feature type="region of interest" description="Disordered" evidence="4">
    <location>
        <begin position="265"/>
        <end position="310"/>
    </location>
</feature>
<dbReference type="OrthoDB" id="6247875at2759"/>
<evidence type="ECO:0000256" key="2">
    <source>
        <dbReference type="ARBA" id="ARBA00023163"/>
    </source>
</evidence>
<sequence length="415" mass="45158">MSPSLSNSTPSNDAKMMMDLAASLMRNEDTRAFAASQANWPHPENASSAPAPATRTRKEKNHVPRPPNAFMLFRAEKVNAELPRDLPNRQQVVSVVAGQCWNMLDEKGKAEWHKKAHERLRSHMAENPDYKFSPARKTTRKKAEEVEVKDGEAYIRHLREKYMRMVGPSVASTRTRKPKSRKARGAAGEPQPLQYPPPQLAGMAPPSGQFSSYPIDPAFGFGPYAPQVYPSYPQGQMPLQPSGPFLGSAPDIDFSAFSAAYMAGSRHTTPSPVPSSSSETSSSGASTPSEEDVALPTSVDDDKTPTAATFGSISIPRVPTIPNISHYANANHMLNLHDLGPVANMFHPQYQSQMQASVNAHQTMCQPSHQDPNVAAYYSALFPSHDVPASPSQSSDIPPEVRETFGVKGTTPSPV</sequence>
<dbReference type="GO" id="GO:0001228">
    <property type="term" value="F:DNA-binding transcription activator activity, RNA polymerase II-specific"/>
    <property type="evidence" value="ECO:0007669"/>
    <property type="project" value="TreeGrafter"/>
</dbReference>
<dbReference type="Proteomes" id="UP000292702">
    <property type="component" value="Unassembled WGS sequence"/>
</dbReference>
<evidence type="ECO:0000256" key="1">
    <source>
        <dbReference type="ARBA" id="ARBA00023125"/>
    </source>
</evidence>
<organism evidence="6 7">
    <name type="scientific">Steccherinum ochraceum</name>
    <dbReference type="NCBI Taxonomy" id="92696"/>
    <lineage>
        <taxon>Eukaryota</taxon>
        <taxon>Fungi</taxon>
        <taxon>Dikarya</taxon>
        <taxon>Basidiomycota</taxon>
        <taxon>Agaricomycotina</taxon>
        <taxon>Agaricomycetes</taxon>
        <taxon>Polyporales</taxon>
        <taxon>Steccherinaceae</taxon>
        <taxon>Steccherinum</taxon>
    </lineage>
</organism>
<dbReference type="STRING" id="92696.A0A4R0S272"/>
<name>A0A4R0S272_9APHY</name>
<keyword evidence="7" id="KW-1185">Reference proteome</keyword>
<feature type="region of interest" description="Disordered" evidence="4">
    <location>
        <begin position="387"/>
        <end position="415"/>
    </location>
</feature>
<proteinExistence type="predicted"/>
<dbReference type="Pfam" id="PF00505">
    <property type="entry name" value="HMG_box"/>
    <property type="match status" value="1"/>
</dbReference>
<gene>
    <name evidence="6" type="ORF">EIP91_003495</name>
</gene>
<feature type="domain" description="HMG box" evidence="5">
    <location>
        <begin position="63"/>
        <end position="131"/>
    </location>
</feature>
<feature type="DNA-binding region" description="HMG box" evidence="3">
    <location>
        <begin position="63"/>
        <end position="131"/>
    </location>
</feature>
<accession>A0A4R0S272</accession>
<dbReference type="InterPro" id="IPR050140">
    <property type="entry name" value="SRY-related_HMG-box_TF-like"/>
</dbReference>
<dbReference type="EMBL" id="RWJN01000021">
    <property type="protein sequence ID" value="TCD70414.1"/>
    <property type="molecule type" value="Genomic_DNA"/>
</dbReference>
<evidence type="ECO:0000256" key="3">
    <source>
        <dbReference type="PROSITE-ProRule" id="PRU00267"/>
    </source>
</evidence>
<dbReference type="SUPFAM" id="SSF47095">
    <property type="entry name" value="HMG-box"/>
    <property type="match status" value="1"/>
</dbReference>
<dbReference type="CDD" id="cd01389">
    <property type="entry name" value="HMG-box_ROX1-like"/>
    <property type="match status" value="1"/>
</dbReference>
<keyword evidence="1 3" id="KW-0238">DNA-binding</keyword>
<dbReference type="PANTHER" id="PTHR10270">
    <property type="entry name" value="SOX TRANSCRIPTION FACTOR"/>
    <property type="match status" value="1"/>
</dbReference>
<comment type="caution">
    <text evidence="6">The sequence shown here is derived from an EMBL/GenBank/DDBJ whole genome shotgun (WGS) entry which is preliminary data.</text>
</comment>
<feature type="compositionally biased region" description="Low complexity" evidence="4">
    <location>
        <begin position="265"/>
        <end position="288"/>
    </location>
</feature>
<evidence type="ECO:0000259" key="5">
    <source>
        <dbReference type="PROSITE" id="PS50118"/>
    </source>
</evidence>
<dbReference type="InterPro" id="IPR009071">
    <property type="entry name" value="HMG_box_dom"/>
</dbReference>
<dbReference type="GO" id="GO:0005634">
    <property type="term" value="C:nucleus"/>
    <property type="evidence" value="ECO:0007669"/>
    <property type="project" value="UniProtKB-UniRule"/>
</dbReference>